<gene>
    <name evidence="1" type="ORF">HPB48_012476</name>
</gene>
<dbReference type="Proteomes" id="UP000821853">
    <property type="component" value="Chromosome 4"/>
</dbReference>
<keyword evidence="2" id="KW-1185">Reference proteome</keyword>
<dbReference type="EMBL" id="JABSTR010000006">
    <property type="protein sequence ID" value="KAH9374466.1"/>
    <property type="molecule type" value="Genomic_DNA"/>
</dbReference>
<organism evidence="1 2">
    <name type="scientific">Haemaphysalis longicornis</name>
    <name type="common">Bush tick</name>
    <dbReference type="NCBI Taxonomy" id="44386"/>
    <lineage>
        <taxon>Eukaryota</taxon>
        <taxon>Metazoa</taxon>
        <taxon>Ecdysozoa</taxon>
        <taxon>Arthropoda</taxon>
        <taxon>Chelicerata</taxon>
        <taxon>Arachnida</taxon>
        <taxon>Acari</taxon>
        <taxon>Parasitiformes</taxon>
        <taxon>Ixodida</taxon>
        <taxon>Ixodoidea</taxon>
        <taxon>Ixodidae</taxon>
        <taxon>Haemaphysalinae</taxon>
        <taxon>Haemaphysalis</taxon>
    </lineage>
</organism>
<comment type="caution">
    <text evidence="1">The sequence shown here is derived from an EMBL/GenBank/DDBJ whole genome shotgun (WGS) entry which is preliminary data.</text>
</comment>
<protein>
    <submittedName>
        <fullName evidence="1">Uncharacterized protein</fullName>
    </submittedName>
</protein>
<accession>A0A9J6GGJ3</accession>
<proteinExistence type="predicted"/>
<dbReference type="VEuPathDB" id="VectorBase:HLOH_047457"/>
<evidence type="ECO:0000313" key="1">
    <source>
        <dbReference type="EMBL" id="KAH9374466.1"/>
    </source>
</evidence>
<dbReference type="AlphaFoldDB" id="A0A9J6GGJ3"/>
<name>A0A9J6GGJ3_HAELO</name>
<sequence length="143" mass="15970">MVSCAFFVHKQCHGAVHSCKLSVAALRGARWRHAPVFAFILYLLAQRFYLDAAKAQVDFILATWTVNTLMQMGAHFVLLRSGFSDIHETSVQVCVDNFDASCIERMTSYTDTRTGRVIEVTLPVPRLRPLPVPTVIPGSPSYL</sequence>
<evidence type="ECO:0000313" key="2">
    <source>
        <dbReference type="Proteomes" id="UP000821853"/>
    </source>
</evidence>
<reference evidence="1 2" key="1">
    <citation type="journal article" date="2020" name="Cell">
        <title>Large-Scale Comparative Analyses of Tick Genomes Elucidate Their Genetic Diversity and Vector Capacities.</title>
        <authorList>
            <consortium name="Tick Genome and Microbiome Consortium (TIGMIC)"/>
            <person name="Jia N."/>
            <person name="Wang J."/>
            <person name="Shi W."/>
            <person name="Du L."/>
            <person name="Sun Y."/>
            <person name="Zhan W."/>
            <person name="Jiang J.F."/>
            <person name="Wang Q."/>
            <person name="Zhang B."/>
            <person name="Ji P."/>
            <person name="Bell-Sakyi L."/>
            <person name="Cui X.M."/>
            <person name="Yuan T.T."/>
            <person name="Jiang B.G."/>
            <person name="Yang W.F."/>
            <person name="Lam T.T."/>
            <person name="Chang Q.C."/>
            <person name="Ding S.J."/>
            <person name="Wang X.J."/>
            <person name="Zhu J.G."/>
            <person name="Ruan X.D."/>
            <person name="Zhao L."/>
            <person name="Wei J.T."/>
            <person name="Ye R.Z."/>
            <person name="Que T.C."/>
            <person name="Du C.H."/>
            <person name="Zhou Y.H."/>
            <person name="Cheng J.X."/>
            <person name="Dai P.F."/>
            <person name="Guo W.B."/>
            <person name="Han X.H."/>
            <person name="Huang E.J."/>
            <person name="Li L.F."/>
            <person name="Wei W."/>
            <person name="Gao Y.C."/>
            <person name="Liu J.Z."/>
            <person name="Shao H.Z."/>
            <person name="Wang X."/>
            <person name="Wang C.C."/>
            <person name="Yang T.C."/>
            <person name="Huo Q.B."/>
            <person name="Li W."/>
            <person name="Chen H.Y."/>
            <person name="Chen S.E."/>
            <person name="Zhou L.G."/>
            <person name="Ni X.B."/>
            <person name="Tian J.H."/>
            <person name="Sheng Y."/>
            <person name="Liu T."/>
            <person name="Pan Y.S."/>
            <person name="Xia L.Y."/>
            <person name="Li J."/>
            <person name="Zhao F."/>
            <person name="Cao W.C."/>
        </authorList>
    </citation>
    <scope>NUCLEOTIDE SEQUENCE [LARGE SCALE GENOMIC DNA]</scope>
    <source>
        <strain evidence="1">HaeL-2018</strain>
    </source>
</reference>